<reference evidence="1" key="1">
    <citation type="submission" date="2023-05" db="EMBL/GenBank/DDBJ databases">
        <authorList>
            <person name="Stuckert A."/>
        </authorList>
    </citation>
    <scope>NUCLEOTIDE SEQUENCE</scope>
</reference>
<gene>
    <name evidence="1" type="ORF">SPARVUS_LOCUS15364564</name>
</gene>
<name>A0ABN9H3Q6_9NEOB</name>
<accession>A0ABN9H3Q6</accession>
<evidence type="ECO:0000313" key="1">
    <source>
        <dbReference type="EMBL" id="CAI9616347.1"/>
    </source>
</evidence>
<feature type="non-terminal residue" evidence="1">
    <location>
        <position position="133"/>
    </location>
</feature>
<dbReference type="Proteomes" id="UP001162483">
    <property type="component" value="Unassembled WGS sequence"/>
</dbReference>
<protein>
    <submittedName>
        <fullName evidence="1">Uncharacterized protein</fullName>
    </submittedName>
</protein>
<organism evidence="1 2">
    <name type="scientific">Staurois parvus</name>
    <dbReference type="NCBI Taxonomy" id="386267"/>
    <lineage>
        <taxon>Eukaryota</taxon>
        <taxon>Metazoa</taxon>
        <taxon>Chordata</taxon>
        <taxon>Craniata</taxon>
        <taxon>Vertebrata</taxon>
        <taxon>Euteleostomi</taxon>
        <taxon>Amphibia</taxon>
        <taxon>Batrachia</taxon>
        <taxon>Anura</taxon>
        <taxon>Neobatrachia</taxon>
        <taxon>Ranoidea</taxon>
        <taxon>Ranidae</taxon>
        <taxon>Staurois</taxon>
    </lineage>
</organism>
<dbReference type="EMBL" id="CATNWA010020049">
    <property type="protein sequence ID" value="CAI9616347.1"/>
    <property type="molecule type" value="Genomic_DNA"/>
</dbReference>
<evidence type="ECO:0000313" key="2">
    <source>
        <dbReference type="Proteomes" id="UP001162483"/>
    </source>
</evidence>
<dbReference type="InterPro" id="IPR039691">
    <property type="entry name" value="ZC3H7A/B"/>
</dbReference>
<dbReference type="PANTHER" id="PTHR14928">
    <property type="entry name" value="MICRO-RNA BINDING ZINC FINGER CCCH DOMAIN-CONTAINING PROTEIN 7"/>
    <property type="match status" value="1"/>
</dbReference>
<keyword evidence="2" id="KW-1185">Reference proteome</keyword>
<proteinExistence type="predicted"/>
<sequence>MSALDPVCGTPKAKLLNVTSFQVNDSAFFLQAESSIDVSAPHNQVPFLESFVNGGPVSSASLLKMVNPLEDTHEFRQACQLCFTKAGSKIQSYNYQSTLEHKCKKDIFIGRIKNSPDDLWKRIRPRPTKNQYA</sequence>
<dbReference type="PANTHER" id="PTHR14928:SF13">
    <property type="entry name" value="ZINC FINGER CCCH DOMAIN-CONTAINING PROTEIN 7A"/>
    <property type="match status" value="1"/>
</dbReference>
<comment type="caution">
    <text evidence="1">The sequence shown here is derived from an EMBL/GenBank/DDBJ whole genome shotgun (WGS) entry which is preliminary data.</text>
</comment>